<dbReference type="RefSeq" id="WP_404614185.1">
    <property type="nucleotide sequence ID" value="NZ_JADIKK010000008.1"/>
</dbReference>
<comment type="caution">
    <text evidence="3">The sequence shown here is derived from an EMBL/GenBank/DDBJ whole genome shotgun (WGS) entry which is preliminary data.</text>
</comment>
<name>A0ABW8J6G4_9GAMM</name>
<evidence type="ECO:0000313" key="4">
    <source>
        <dbReference type="Proteomes" id="UP001620339"/>
    </source>
</evidence>
<accession>A0ABW8J6G4</accession>
<gene>
    <name evidence="3" type="ORF">ISP25_12070</name>
</gene>
<dbReference type="Proteomes" id="UP001620339">
    <property type="component" value="Unassembled WGS sequence"/>
</dbReference>
<feature type="domain" description="CAAX prenyl protease 2/Lysostaphin resistance protein A-like" evidence="2">
    <location>
        <begin position="62"/>
        <end position="130"/>
    </location>
</feature>
<keyword evidence="1" id="KW-0812">Transmembrane</keyword>
<dbReference type="InterPro" id="IPR011051">
    <property type="entry name" value="RmlC_Cupin_sf"/>
</dbReference>
<organism evidence="3 4">
    <name type="scientific">Rhodanobacter hydrolyticus</name>
    <dbReference type="NCBI Taxonomy" id="2250595"/>
    <lineage>
        <taxon>Bacteria</taxon>
        <taxon>Pseudomonadati</taxon>
        <taxon>Pseudomonadota</taxon>
        <taxon>Gammaproteobacteria</taxon>
        <taxon>Lysobacterales</taxon>
        <taxon>Rhodanobacteraceae</taxon>
        <taxon>Rhodanobacter</taxon>
    </lineage>
</organism>
<evidence type="ECO:0000259" key="2">
    <source>
        <dbReference type="Pfam" id="PF02517"/>
    </source>
</evidence>
<dbReference type="EMBL" id="JADIKK010000008">
    <property type="protein sequence ID" value="MFK2877808.1"/>
    <property type="molecule type" value="Genomic_DNA"/>
</dbReference>
<keyword evidence="1" id="KW-0472">Membrane</keyword>
<keyword evidence="4" id="KW-1185">Reference proteome</keyword>
<sequence length="185" mass="20551">MYVEIRPGCETWRARTSVPRHCHAGAYADVVLSGGFEESGSSGRFRVRAGEVLIHDRFHAHLNRFEMNGAGVIVVLLFALAHMASFWTQPWPLALGQQLYAIALGVLYAYWLEKSGSIVAPIIGHNVSDVTEYLITLAWLGVFWLSSWDAKRLIVPREVGSRSEAHGSSAWVACTAHFLREAQTL</sequence>
<keyword evidence="3" id="KW-0645">Protease</keyword>
<dbReference type="Pfam" id="PF02517">
    <property type="entry name" value="Rce1-like"/>
    <property type="match status" value="1"/>
</dbReference>
<evidence type="ECO:0000313" key="3">
    <source>
        <dbReference type="EMBL" id="MFK2877808.1"/>
    </source>
</evidence>
<feature type="transmembrane region" description="Helical" evidence="1">
    <location>
        <begin position="67"/>
        <end position="87"/>
    </location>
</feature>
<evidence type="ECO:0000256" key="1">
    <source>
        <dbReference type="SAM" id="Phobius"/>
    </source>
</evidence>
<keyword evidence="3" id="KW-0482">Metalloprotease</keyword>
<dbReference type="InterPro" id="IPR003675">
    <property type="entry name" value="Rce1/LyrA-like_dom"/>
</dbReference>
<dbReference type="SUPFAM" id="SSF51182">
    <property type="entry name" value="RmlC-like cupins"/>
    <property type="match status" value="1"/>
</dbReference>
<keyword evidence="1" id="KW-1133">Transmembrane helix</keyword>
<feature type="transmembrane region" description="Helical" evidence="1">
    <location>
        <begin position="93"/>
        <end position="112"/>
    </location>
</feature>
<proteinExistence type="predicted"/>
<reference evidence="3 4" key="1">
    <citation type="submission" date="2020-10" db="EMBL/GenBank/DDBJ databases">
        <title>Phylogeny of dyella-like bacteria.</title>
        <authorList>
            <person name="Fu J."/>
        </authorList>
    </citation>
    <scope>NUCLEOTIDE SEQUENCE [LARGE SCALE GENOMIC DNA]</scope>
    <source>
        <strain evidence="3 4">KACC 19113</strain>
    </source>
</reference>
<keyword evidence="3" id="KW-0378">Hydrolase</keyword>
<dbReference type="GO" id="GO:0008237">
    <property type="term" value="F:metallopeptidase activity"/>
    <property type="evidence" value="ECO:0007669"/>
    <property type="project" value="UniProtKB-KW"/>
</dbReference>
<protein>
    <submittedName>
        <fullName evidence="3">CPBP family intramembrane metalloprotease</fullName>
    </submittedName>
</protein>